<feature type="transmembrane region" description="Helical" evidence="1">
    <location>
        <begin position="74"/>
        <end position="91"/>
    </location>
</feature>
<feature type="transmembrane region" description="Helical" evidence="1">
    <location>
        <begin position="132"/>
        <end position="150"/>
    </location>
</feature>
<organism evidence="2 3">
    <name type="scientific">Nocardia caishijiensis</name>
    <dbReference type="NCBI Taxonomy" id="184756"/>
    <lineage>
        <taxon>Bacteria</taxon>
        <taxon>Bacillati</taxon>
        <taxon>Actinomycetota</taxon>
        <taxon>Actinomycetes</taxon>
        <taxon>Mycobacteriales</taxon>
        <taxon>Nocardiaceae</taxon>
        <taxon>Nocardia</taxon>
    </lineage>
</organism>
<keyword evidence="3" id="KW-1185">Reference proteome</keyword>
<dbReference type="RefSeq" id="WP_067986613.1">
    <property type="nucleotide sequence ID" value="NZ_VMSD01000008.1"/>
</dbReference>
<dbReference type="InterPro" id="IPR021315">
    <property type="entry name" value="Gap/Sap"/>
</dbReference>
<reference evidence="2 3" key="1">
    <citation type="submission" date="2019-07" db="EMBL/GenBank/DDBJ databases">
        <title>Genomic Encyclopedia of Type Strains, Phase IV (KMG-IV): sequencing the most valuable type-strain genomes for metagenomic binning, comparative biology and taxonomic classification.</title>
        <authorList>
            <person name="Goeker M."/>
        </authorList>
    </citation>
    <scope>NUCLEOTIDE SEQUENCE [LARGE SCALE GENOMIC DNA]</scope>
    <source>
        <strain evidence="2 3">DSM 44831</strain>
    </source>
</reference>
<feature type="transmembrane region" description="Helical" evidence="1">
    <location>
        <begin position="12"/>
        <end position="30"/>
    </location>
</feature>
<dbReference type="Pfam" id="PF11139">
    <property type="entry name" value="SfLAP"/>
    <property type="match status" value="1"/>
</dbReference>
<protein>
    <submittedName>
        <fullName evidence="2">Sap-like sulfolipid-1-addressing protein</fullName>
    </submittedName>
</protein>
<keyword evidence="1" id="KW-0472">Membrane</keyword>
<comment type="caution">
    <text evidence="2">The sequence shown here is derived from an EMBL/GenBank/DDBJ whole genome shotgun (WGS) entry which is preliminary data.</text>
</comment>
<evidence type="ECO:0000256" key="1">
    <source>
        <dbReference type="SAM" id="Phobius"/>
    </source>
</evidence>
<feature type="transmembrane region" description="Helical" evidence="1">
    <location>
        <begin position="156"/>
        <end position="177"/>
    </location>
</feature>
<keyword evidence="1" id="KW-1133">Transmembrane helix</keyword>
<gene>
    <name evidence="2" type="ORF">FNL39_108157</name>
</gene>
<accession>A0ABQ6YHV0</accession>
<evidence type="ECO:0000313" key="3">
    <source>
        <dbReference type="Proteomes" id="UP000798951"/>
    </source>
</evidence>
<sequence>MGQVIGDLLPLAIGVALSPIPVVATILMILSARGRGAATGFATGWVLGILLVTGVVTIFAGALDSPGDSEPGTAASWIKVVLGLLLVGLAVKQWQARSDTEVPGWMRAIDTLTPVKAAGLGALLSGVNPKNLLLCVSAGVAIGAAGLGTGGTIGAIVVFTVLASATVLTVVLGYLLAAERLGPALDHLRVWLQDNNHAVLAIVLLIMGAVVLGKGLGGL</sequence>
<dbReference type="Proteomes" id="UP000798951">
    <property type="component" value="Unassembled WGS sequence"/>
</dbReference>
<dbReference type="EMBL" id="VMSD01000008">
    <property type="protein sequence ID" value="KAF0845349.1"/>
    <property type="molecule type" value="Genomic_DNA"/>
</dbReference>
<name>A0ABQ6YHV0_9NOCA</name>
<proteinExistence type="predicted"/>
<evidence type="ECO:0000313" key="2">
    <source>
        <dbReference type="EMBL" id="KAF0845349.1"/>
    </source>
</evidence>
<keyword evidence="1" id="KW-0812">Transmembrane</keyword>
<feature type="transmembrane region" description="Helical" evidence="1">
    <location>
        <begin position="42"/>
        <end position="62"/>
    </location>
</feature>
<feature type="transmembrane region" description="Helical" evidence="1">
    <location>
        <begin position="198"/>
        <end position="217"/>
    </location>
</feature>